<feature type="compositionally biased region" description="Basic and acidic residues" evidence="4">
    <location>
        <begin position="1"/>
        <end position="18"/>
    </location>
</feature>
<dbReference type="PROSITE" id="PS50932">
    <property type="entry name" value="HTH_LACI_2"/>
    <property type="match status" value="1"/>
</dbReference>
<dbReference type="Gene3D" id="3.40.50.2300">
    <property type="match status" value="2"/>
</dbReference>
<sequence>MVSGSRREDASGEERMEPGELPLSEWSTASTPRRPTSRDVARLAGVSQASVSLVFSGKGEKRVSAATEKRVRDAGERLGYRPQAAARQLRVGRTGLVLLAVPNIRGPLFAQVLASAHDAAEAHGLTVVASSSWNSGTMARVLSANQFDGLMICSPNDRQIDELPPFVPTVLIDSDPALSAPNRLVVGLDVAGGMRTAVEHLTDLGHRSIGHLRYRRSSYSFRSRQAGFEDATRDLRVTEFSIPLEETLRPTLDTARKLLSDRTPPRAVVCDDDVAAAGVYHAAAALGMRVPDDISVVGIDNTDIAGLLLPGLTTVDLHGEELGRLGVDAMAAMLRGETLEPLKQVRTDLVIRQSTRPVG</sequence>
<dbReference type="GO" id="GO:0000976">
    <property type="term" value="F:transcription cis-regulatory region binding"/>
    <property type="evidence" value="ECO:0007669"/>
    <property type="project" value="TreeGrafter"/>
</dbReference>
<proteinExistence type="predicted"/>
<evidence type="ECO:0000256" key="2">
    <source>
        <dbReference type="ARBA" id="ARBA00023125"/>
    </source>
</evidence>
<dbReference type="SUPFAM" id="SSF47413">
    <property type="entry name" value="lambda repressor-like DNA-binding domains"/>
    <property type="match status" value="1"/>
</dbReference>
<accession>A0A1S5NV65</accession>
<dbReference type="InterPro" id="IPR010982">
    <property type="entry name" value="Lambda_DNA-bd_dom_sf"/>
</dbReference>
<dbReference type="PANTHER" id="PTHR30146:SF138">
    <property type="entry name" value="TRANSCRIPTIONAL REGULATORY PROTEIN"/>
    <property type="match status" value="1"/>
</dbReference>
<dbReference type="SUPFAM" id="SSF53822">
    <property type="entry name" value="Periplasmic binding protein-like I"/>
    <property type="match status" value="1"/>
</dbReference>
<dbReference type="CDD" id="cd06267">
    <property type="entry name" value="PBP1_LacI_sugar_binding-like"/>
    <property type="match status" value="1"/>
</dbReference>
<dbReference type="InterPro" id="IPR046335">
    <property type="entry name" value="LacI/GalR-like_sensor"/>
</dbReference>
<keyword evidence="3" id="KW-0804">Transcription</keyword>
<evidence type="ECO:0000256" key="1">
    <source>
        <dbReference type="ARBA" id="ARBA00023015"/>
    </source>
</evidence>
<evidence type="ECO:0000259" key="5">
    <source>
        <dbReference type="PROSITE" id="PS50932"/>
    </source>
</evidence>
<feature type="region of interest" description="Disordered" evidence="4">
    <location>
        <begin position="1"/>
        <end position="41"/>
    </location>
</feature>
<feature type="compositionally biased region" description="Polar residues" evidence="4">
    <location>
        <begin position="25"/>
        <end position="34"/>
    </location>
</feature>
<dbReference type="Pfam" id="PF13377">
    <property type="entry name" value="Peripla_BP_3"/>
    <property type="match status" value="1"/>
</dbReference>
<dbReference type="CDD" id="cd01392">
    <property type="entry name" value="HTH_LacI"/>
    <property type="match status" value="1"/>
</dbReference>
<dbReference type="GO" id="GO:0003700">
    <property type="term" value="F:DNA-binding transcription factor activity"/>
    <property type="evidence" value="ECO:0007669"/>
    <property type="project" value="TreeGrafter"/>
</dbReference>
<reference evidence="6" key="1">
    <citation type="journal article" date="2017" name="Cell Chem. Biol.">
        <title>An Unusual Protector-Protege Strategy for the Biosynthesis of Purine Nucleoside Antibiotics.</title>
        <authorList>
            <person name="Wu P."/>
            <person name="Wan D."/>
            <person name="Xu G."/>
            <person name="Wang G."/>
            <person name="Ma H."/>
            <person name="Wang T."/>
            <person name="Gao Y."/>
            <person name="Qi J."/>
            <person name="Chen X."/>
            <person name="Zhu J."/>
            <person name="Li Y.Q."/>
            <person name="Deng Z."/>
            <person name="Chen W."/>
        </authorList>
    </citation>
    <scope>NUCLEOTIDE SEQUENCE</scope>
    <source>
        <strain evidence="6">NRRL 3238</strain>
    </source>
</reference>
<dbReference type="EMBL" id="KJ856912">
    <property type="protein sequence ID" value="AKA87333.1"/>
    <property type="molecule type" value="Genomic_DNA"/>
</dbReference>
<evidence type="ECO:0000256" key="3">
    <source>
        <dbReference type="ARBA" id="ARBA00023163"/>
    </source>
</evidence>
<dbReference type="Pfam" id="PF00356">
    <property type="entry name" value="LacI"/>
    <property type="match status" value="1"/>
</dbReference>
<keyword evidence="1" id="KW-0805">Transcription regulation</keyword>
<dbReference type="PANTHER" id="PTHR30146">
    <property type="entry name" value="LACI-RELATED TRANSCRIPTIONAL REPRESSOR"/>
    <property type="match status" value="1"/>
</dbReference>
<feature type="domain" description="HTH lacI-type" evidence="5">
    <location>
        <begin position="35"/>
        <end position="91"/>
    </location>
</feature>
<dbReference type="SMART" id="SM00354">
    <property type="entry name" value="HTH_LACI"/>
    <property type="match status" value="1"/>
</dbReference>
<dbReference type="AlphaFoldDB" id="A0A1S5NV65"/>
<organism evidence="6">
    <name type="scientific">Streptomyces antibioticus</name>
    <dbReference type="NCBI Taxonomy" id="1890"/>
    <lineage>
        <taxon>Bacteria</taxon>
        <taxon>Bacillati</taxon>
        <taxon>Actinomycetota</taxon>
        <taxon>Actinomycetes</taxon>
        <taxon>Kitasatosporales</taxon>
        <taxon>Streptomycetaceae</taxon>
        <taxon>Streptomyces</taxon>
    </lineage>
</organism>
<name>A0A1S5NV65_STRAT</name>
<dbReference type="InterPro" id="IPR028082">
    <property type="entry name" value="Peripla_BP_I"/>
</dbReference>
<evidence type="ECO:0000256" key="4">
    <source>
        <dbReference type="SAM" id="MobiDB-lite"/>
    </source>
</evidence>
<dbReference type="InterPro" id="IPR000843">
    <property type="entry name" value="HTH_LacI"/>
</dbReference>
<dbReference type="Gene3D" id="1.10.260.40">
    <property type="entry name" value="lambda repressor-like DNA-binding domains"/>
    <property type="match status" value="1"/>
</dbReference>
<keyword evidence="2" id="KW-0238">DNA-binding</keyword>
<protein>
    <submittedName>
        <fullName evidence="6">Putative LacI family transcriptional regulator</fullName>
    </submittedName>
</protein>
<evidence type="ECO:0000313" key="6">
    <source>
        <dbReference type="EMBL" id="AKA87333.1"/>
    </source>
</evidence>